<evidence type="ECO:0000313" key="2">
    <source>
        <dbReference type="EMBL" id="CUG05908.1"/>
    </source>
</evidence>
<evidence type="ECO:0000256" key="1">
    <source>
        <dbReference type="SAM" id="SignalP"/>
    </source>
</evidence>
<dbReference type="EMBL" id="CYKH01000548">
    <property type="protein sequence ID" value="CUG05908.1"/>
    <property type="molecule type" value="Genomic_DNA"/>
</dbReference>
<dbReference type="Proteomes" id="UP000051952">
    <property type="component" value="Unassembled WGS sequence"/>
</dbReference>
<dbReference type="InterPro" id="IPR055323">
    <property type="entry name" value="C57A10.07/YOR238W"/>
</dbReference>
<reference evidence="3" key="1">
    <citation type="submission" date="2015-09" db="EMBL/GenBank/DDBJ databases">
        <authorList>
            <consortium name="Pathogen Informatics"/>
        </authorList>
    </citation>
    <scope>NUCLEOTIDE SEQUENCE [LARGE SCALE GENOMIC DNA]</scope>
    <source>
        <strain evidence="3">Lake Konstanz</strain>
    </source>
</reference>
<keyword evidence="1" id="KW-0732">Signal</keyword>
<name>A0A0S4J282_BODSA</name>
<feature type="signal peptide" evidence="1">
    <location>
        <begin position="1"/>
        <end position="30"/>
    </location>
</feature>
<evidence type="ECO:0000313" key="3">
    <source>
        <dbReference type="Proteomes" id="UP000051952"/>
    </source>
</evidence>
<accession>A0A0S4J282</accession>
<keyword evidence="3" id="KW-1185">Reference proteome</keyword>
<dbReference type="GO" id="GO:0005737">
    <property type="term" value="C:cytoplasm"/>
    <property type="evidence" value="ECO:0007669"/>
    <property type="project" value="TreeGrafter"/>
</dbReference>
<sequence>MRGAAASMRRQRNITIGLLCILGLLYLVSAKRNTTSGASGQENATGMSEAKHGELSAALRIDIDEGGVAQLPPPSDEYKDTDTLILVPGHGVFRGLNAQDWSREDLWGLEPFQQGFDGFLIKAFSQHIKRSLEELKGRGMQRSVVVFSGGQTKRAGPRSEGLSYYILAEANNLFGVFGDDTDAKTEVLMSRLFAEEFARDSYENLLFSICRYYEVVGRYPSKIVVVNWEYKRERFQQYHRAAVRWPMAQFEYIGIVMRDAAAMLGLEVPQSMRSLSDAGTLKRVREDLYLCKVNSQLRVDRNPQRRVIPYLQSNPTLRKLLLHCGPDLFDEKLLPWG</sequence>
<protein>
    <submittedName>
        <fullName evidence="2">Membrane-associated protein, putative</fullName>
    </submittedName>
</protein>
<dbReference type="OrthoDB" id="4347at2759"/>
<proteinExistence type="predicted"/>
<organism evidence="2 3">
    <name type="scientific">Bodo saltans</name>
    <name type="common">Flagellated protozoan</name>
    <dbReference type="NCBI Taxonomy" id="75058"/>
    <lineage>
        <taxon>Eukaryota</taxon>
        <taxon>Discoba</taxon>
        <taxon>Euglenozoa</taxon>
        <taxon>Kinetoplastea</taxon>
        <taxon>Metakinetoplastina</taxon>
        <taxon>Eubodonida</taxon>
        <taxon>Bodonidae</taxon>
        <taxon>Bodo</taxon>
    </lineage>
</organism>
<dbReference type="OMA" id="DLYGCHG"/>
<dbReference type="PANTHER" id="PTHR28110:SF1">
    <property type="entry name" value="TRANSMEMBRANE PROTEIN"/>
    <property type="match status" value="1"/>
</dbReference>
<dbReference type="VEuPathDB" id="TriTrypDB:BSAL_04940"/>
<dbReference type="PANTHER" id="PTHR28110">
    <property type="entry name" value="TRANSMEMBRANE PROTEIN"/>
    <property type="match status" value="1"/>
</dbReference>
<feature type="chain" id="PRO_5006621801" evidence="1">
    <location>
        <begin position="31"/>
        <end position="337"/>
    </location>
</feature>
<gene>
    <name evidence="2" type="ORF">BSAL_04940</name>
</gene>
<dbReference type="AlphaFoldDB" id="A0A0S4J282"/>